<dbReference type="PANTHER" id="PTHR43649">
    <property type="entry name" value="ARABINOSE-BINDING PROTEIN-RELATED"/>
    <property type="match status" value="1"/>
</dbReference>
<sequence length="427" mass="46010">MLGRHGVKRRALVLAALLASAAGFTTPAFADSGEVSISDYFTGDMGEKAFNEQLAKFTTATGIAIKQSPVGHEDFKSVILVRAAGHSLPDVFSFWAGAKTQFIADSKSLHPIDGMWKSAGLDSVISKPIAAAATSYSGHRYLVPVDYHFVGIFYNPKVMAKAGITAMPTTWDGFLAMCKQLKSQGITPIAMGSKNRWPAQFWFDYMLLRTAGPDYRAKLMTGHARYDDPQVSSVMGQWKSMFDAGYFNNNANAIDWTDAADKVAKGDAAMTLMGTWITGYWNNNHLVAGKDYDVAVFPQMQAGVPNVALGPVDGLVISSNAKNVAGSEKLLDYMVSNTDVQSAWTSSQGALSANVKVDQSHYSPVMQKAAAAVEKSNSFAFNYDLATPPPVSEVGLSMFAKFIDQPGDIKGLLSQTQTDAQAAFKKQ</sequence>
<keyword evidence="4" id="KW-0813">Transport</keyword>
<gene>
    <name evidence="4" type="ORF">HDG40_001927</name>
</gene>
<dbReference type="InterPro" id="IPR006059">
    <property type="entry name" value="SBP"/>
</dbReference>
<dbReference type="InterPro" id="IPR050490">
    <property type="entry name" value="Bact_solute-bd_prot1"/>
</dbReference>
<dbReference type="RefSeq" id="WP_221311709.1">
    <property type="nucleotide sequence ID" value="NZ_JACHDD010000003.1"/>
</dbReference>
<protein>
    <submittedName>
        <fullName evidence="4">Multiple sugar transport system substrate-binding protein/raffinose/stachyose/melibiose transport system substrate-binding protein</fullName>
    </submittedName>
</protein>
<dbReference type="Proteomes" id="UP000592780">
    <property type="component" value="Unassembled WGS sequence"/>
</dbReference>
<feature type="chain" id="PRO_5031245353" evidence="3">
    <location>
        <begin position="31"/>
        <end position="427"/>
    </location>
</feature>
<evidence type="ECO:0000313" key="4">
    <source>
        <dbReference type="EMBL" id="MBB5423783.1"/>
    </source>
</evidence>
<evidence type="ECO:0000256" key="2">
    <source>
        <dbReference type="ARBA" id="ARBA00008520"/>
    </source>
</evidence>
<comment type="caution">
    <text evidence="4">The sequence shown here is derived from an EMBL/GenBank/DDBJ whole genome shotgun (WGS) entry which is preliminary data.</text>
</comment>
<keyword evidence="5" id="KW-1185">Reference proteome</keyword>
<evidence type="ECO:0000313" key="5">
    <source>
        <dbReference type="Proteomes" id="UP000592780"/>
    </source>
</evidence>
<keyword evidence="3" id="KW-0732">Signal</keyword>
<dbReference type="Pfam" id="PF01547">
    <property type="entry name" value="SBP_bac_1"/>
    <property type="match status" value="1"/>
</dbReference>
<evidence type="ECO:0000256" key="1">
    <source>
        <dbReference type="ARBA" id="ARBA00004418"/>
    </source>
</evidence>
<feature type="signal peptide" evidence="3">
    <location>
        <begin position="1"/>
        <end position="30"/>
    </location>
</feature>
<comment type="subcellular location">
    <subcellularLocation>
        <location evidence="1">Periplasm</location>
    </subcellularLocation>
</comment>
<proteinExistence type="inferred from homology"/>
<reference evidence="4 5" key="1">
    <citation type="submission" date="2020-08" db="EMBL/GenBank/DDBJ databases">
        <title>Genomic Encyclopedia of Type Strains, Phase IV (KMG-V): Genome sequencing to study the core and pangenomes of soil and plant-associated prokaryotes.</title>
        <authorList>
            <person name="Whitman W."/>
        </authorList>
    </citation>
    <scope>NUCLEOTIDE SEQUENCE [LARGE SCALE GENOMIC DNA]</scope>
    <source>
        <strain evidence="4 5">JPY158</strain>
    </source>
</reference>
<dbReference type="GO" id="GO:0042597">
    <property type="term" value="C:periplasmic space"/>
    <property type="evidence" value="ECO:0007669"/>
    <property type="project" value="UniProtKB-SubCell"/>
</dbReference>
<accession>A0A7W8Q5N8</accession>
<dbReference type="SUPFAM" id="SSF53850">
    <property type="entry name" value="Periplasmic binding protein-like II"/>
    <property type="match status" value="1"/>
</dbReference>
<keyword evidence="4" id="KW-0762">Sugar transport</keyword>
<dbReference type="EMBL" id="JACHDD010000003">
    <property type="protein sequence ID" value="MBB5423783.1"/>
    <property type="molecule type" value="Genomic_DNA"/>
</dbReference>
<organism evidence="4 5">
    <name type="scientific">Paraburkholderia atlantica</name>
    <dbReference type="NCBI Taxonomy" id="2654982"/>
    <lineage>
        <taxon>Bacteria</taxon>
        <taxon>Pseudomonadati</taxon>
        <taxon>Pseudomonadota</taxon>
        <taxon>Betaproteobacteria</taxon>
        <taxon>Burkholderiales</taxon>
        <taxon>Burkholderiaceae</taxon>
        <taxon>Paraburkholderia</taxon>
    </lineage>
</organism>
<name>A0A7W8Q5N8_PARAM</name>
<comment type="similarity">
    <text evidence="2">Belongs to the bacterial solute-binding protein 1 family.</text>
</comment>
<dbReference type="AlphaFoldDB" id="A0A7W8Q5N8"/>
<dbReference type="Gene3D" id="3.40.190.10">
    <property type="entry name" value="Periplasmic binding protein-like II"/>
    <property type="match status" value="2"/>
</dbReference>
<evidence type="ECO:0000256" key="3">
    <source>
        <dbReference type="SAM" id="SignalP"/>
    </source>
</evidence>